<accession>A0A7S7AVK9</accession>
<dbReference type="GO" id="GO:0016757">
    <property type="term" value="F:glycosyltransferase activity"/>
    <property type="evidence" value="ECO:0007669"/>
    <property type="project" value="UniProtKB-KW"/>
</dbReference>
<dbReference type="SUPFAM" id="SSF53271">
    <property type="entry name" value="PRTase-like"/>
    <property type="match status" value="1"/>
</dbReference>
<dbReference type="RefSeq" id="WP_020965712.1">
    <property type="nucleotide sequence ID" value="NZ_CP045670.1"/>
</dbReference>
<dbReference type="CDD" id="cd06223">
    <property type="entry name" value="PRTases_typeI"/>
    <property type="match status" value="1"/>
</dbReference>
<dbReference type="Pfam" id="PF00156">
    <property type="entry name" value="Pribosyltran"/>
    <property type="match status" value="1"/>
</dbReference>
<dbReference type="GeneID" id="301090430"/>
<feature type="domain" description="Phosphoribosyltransferase" evidence="3">
    <location>
        <begin position="17"/>
        <end position="131"/>
    </location>
</feature>
<evidence type="ECO:0000256" key="1">
    <source>
        <dbReference type="ARBA" id="ARBA00022676"/>
    </source>
</evidence>
<evidence type="ECO:0000259" key="3">
    <source>
        <dbReference type="Pfam" id="PF00156"/>
    </source>
</evidence>
<dbReference type="Proteomes" id="UP000593915">
    <property type="component" value="Chromosome"/>
</dbReference>
<dbReference type="PANTHER" id="PTHR43363">
    <property type="entry name" value="HYPOXANTHINE PHOSPHORIBOSYLTRANSFERASE"/>
    <property type="match status" value="1"/>
</dbReference>
<organism evidence="4 5">
    <name type="scientific">Treponema pedis</name>
    <dbReference type="NCBI Taxonomy" id="409322"/>
    <lineage>
        <taxon>Bacteria</taxon>
        <taxon>Pseudomonadati</taxon>
        <taxon>Spirochaetota</taxon>
        <taxon>Spirochaetia</taxon>
        <taxon>Spirochaetales</taxon>
        <taxon>Treponemataceae</taxon>
        <taxon>Treponema</taxon>
    </lineage>
</organism>
<dbReference type="AlphaFoldDB" id="A0A7S7AVK9"/>
<keyword evidence="1 4" id="KW-0328">Glycosyltransferase</keyword>
<evidence type="ECO:0000313" key="5">
    <source>
        <dbReference type="Proteomes" id="UP000593915"/>
    </source>
</evidence>
<protein>
    <submittedName>
        <fullName evidence="4">Phosphoribosyltransferase</fullName>
    </submittedName>
</protein>
<gene>
    <name evidence="4" type="ORF">IFE08_07560</name>
</gene>
<name>A0A7S7AVK9_9SPIR</name>
<evidence type="ECO:0000313" key="4">
    <source>
        <dbReference type="EMBL" id="QOW59734.1"/>
    </source>
</evidence>
<proteinExistence type="predicted"/>
<dbReference type="InterPro" id="IPR029057">
    <property type="entry name" value="PRTase-like"/>
</dbReference>
<sequence length="200" mass="23698">MKEFITYNTVRDNGLLLARKMYDENYIPDIIYTSMRGGAYLGNILSEFFKLAYKNKKRILYSTVVAHSYSNIHENTEVTLDGWTFPPEKLPPDASVLIVDDIFDSGATINYLVNDLIKRGLYKENIKVAVHDYKYFHSSKEQYEIQPDYWCRKHDIHNKDEDIWIHYMSHELVGLSETELEEYYYKRNPSLREVFKGIEL</sequence>
<keyword evidence="2 4" id="KW-0808">Transferase</keyword>
<dbReference type="EMBL" id="CP061839">
    <property type="protein sequence ID" value="QOW59734.1"/>
    <property type="molecule type" value="Genomic_DNA"/>
</dbReference>
<evidence type="ECO:0000256" key="2">
    <source>
        <dbReference type="ARBA" id="ARBA00022679"/>
    </source>
</evidence>
<reference evidence="4 5" key="1">
    <citation type="submission" date="2020-09" db="EMBL/GenBank/DDBJ databases">
        <title>Characterization of Treponema spp. from bovine digital dermatitis in Korea.</title>
        <authorList>
            <person name="Espiritu H.M."/>
            <person name="Cho Y.I."/>
            <person name="Mamuad L."/>
        </authorList>
    </citation>
    <scope>NUCLEOTIDE SEQUENCE [LARGE SCALE GENOMIC DNA]</scope>
    <source>
        <strain evidence="4 5">KS1</strain>
    </source>
</reference>
<dbReference type="Gene3D" id="3.40.50.2020">
    <property type="match status" value="1"/>
</dbReference>
<dbReference type="PANTHER" id="PTHR43363:SF1">
    <property type="entry name" value="HYPOXANTHINE-GUANINE PHOSPHORIBOSYLTRANSFERASE"/>
    <property type="match status" value="1"/>
</dbReference>
<dbReference type="InterPro" id="IPR000836">
    <property type="entry name" value="PRTase_dom"/>
</dbReference>